<reference evidence="2 3" key="1">
    <citation type="submission" date="2024-05" db="EMBL/GenBank/DDBJ databases">
        <title>Genome sequencing and assembly of Indian major carp, Cirrhinus mrigala (Hamilton, 1822).</title>
        <authorList>
            <person name="Mohindra V."/>
            <person name="Chowdhury L.M."/>
            <person name="Lal K."/>
            <person name="Jena J.K."/>
        </authorList>
    </citation>
    <scope>NUCLEOTIDE SEQUENCE [LARGE SCALE GENOMIC DNA]</scope>
    <source>
        <strain evidence="2">CM1030</strain>
        <tissue evidence="2">Blood</tissue>
    </source>
</reference>
<feature type="region of interest" description="Disordered" evidence="1">
    <location>
        <begin position="1"/>
        <end position="37"/>
    </location>
</feature>
<gene>
    <name evidence="2" type="ORF">M9458_033985</name>
</gene>
<feature type="non-terminal residue" evidence="2">
    <location>
        <position position="125"/>
    </location>
</feature>
<accession>A0ABD0P5U9</accession>
<organism evidence="2 3">
    <name type="scientific">Cirrhinus mrigala</name>
    <name type="common">Mrigala</name>
    <dbReference type="NCBI Taxonomy" id="683832"/>
    <lineage>
        <taxon>Eukaryota</taxon>
        <taxon>Metazoa</taxon>
        <taxon>Chordata</taxon>
        <taxon>Craniata</taxon>
        <taxon>Vertebrata</taxon>
        <taxon>Euteleostomi</taxon>
        <taxon>Actinopterygii</taxon>
        <taxon>Neopterygii</taxon>
        <taxon>Teleostei</taxon>
        <taxon>Ostariophysi</taxon>
        <taxon>Cypriniformes</taxon>
        <taxon>Cyprinidae</taxon>
        <taxon>Labeoninae</taxon>
        <taxon>Labeonini</taxon>
        <taxon>Cirrhinus</taxon>
    </lineage>
</organism>
<sequence>MDQGGSKGIGTPVDSQGGAEIRTVTDPGAGLDSKAGSGAERVSLEPLNLGNWLEPSFSFRLRRRGNDVEKLGTIREKLQQTTPSLGKLQKVCPPFQELQRFGPSPGRLQLNLPPLQQCLGSRKLA</sequence>
<evidence type="ECO:0000256" key="1">
    <source>
        <dbReference type="SAM" id="MobiDB-lite"/>
    </source>
</evidence>
<name>A0ABD0P5U9_CIRMR</name>
<dbReference type="AlphaFoldDB" id="A0ABD0P5U9"/>
<dbReference type="Proteomes" id="UP001529510">
    <property type="component" value="Unassembled WGS sequence"/>
</dbReference>
<comment type="caution">
    <text evidence="2">The sequence shown here is derived from an EMBL/GenBank/DDBJ whole genome shotgun (WGS) entry which is preliminary data.</text>
</comment>
<evidence type="ECO:0000313" key="3">
    <source>
        <dbReference type="Proteomes" id="UP001529510"/>
    </source>
</evidence>
<evidence type="ECO:0000313" key="2">
    <source>
        <dbReference type="EMBL" id="KAL0169389.1"/>
    </source>
</evidence>
<protein>
    <submittedName>
        <fullName evidence="2">Uncharacterized protein</fullName>
    </submittedName>
</protein>
<keyword evidence="3" id="KW-1185">Reference proteome</keyword>
<proteinExistence type="predicted"/>
<dbReference type="EMBL" id="JAMKFB020000017">
    <property type="protein sequence ID" value="KAL0169389.1"/>
    <property type="molecule type" value="Genomic_DNA"/>
</dbReference>